<keyword evidence="1" id="KW-1133">Transmembrane helix</keyword>
<evidence type="ECO:0000256" key="1">
    <source>
        <dbReference type="SAM" id="Phobius"/>
    </source>
</evidence>
<protein>
    <submittedName>
        <fullName evidence="2">Uncharacterized protein involved in exopolysaccharide biosynthesis</fullName>
    </submittedName>
</protein>
<keyword evidence="3" id="KW-1185">Reference proteome</keyword>
<keyword evidence="1" id="KW-0812">Transmembrane</keyword>
<accession>A0ABS4VR07</accession>
<gene>
    <name evidence="2" type="ORF">JOF36_002054</name>
</gene>
<feature type="transmembrane region" description="Helical" evidence="1">
    <location>
        <begin position="139"/>
        <end position="161"/>
    </location>
</feature>
<dbReference type="Proteomes" id="UP001519295">
    <property type="component" value="Unassembled WGS sequence"/>
</dbReference>
<reference evidence="2 3" key="1">
    <citation type="submission" date="2021-03" db="EMBL/GenBank/DDBJ databases">
        <title>Sequencing the genomes of 1000 actinobacteria strains.</title>
        <authorList>
            <person name="Klenk H.-P."/>
        </authorList>
    </citation>
    <scope>NUCLEOTIDE SEQUENCE [LARGE SCALE GENOMIC DNA]</scope>
    <source>
        <strain evidence="2 3">DSM 45256</strain>
    </source>
</reference>
<name>A0ABS4VR07_9PSEU</name>
<dbReference type="RefSeq" id="WP_210026401.1">
    <property type="nucleotide sequence ID" value="NZ_JAGINU010000001.1"/>
</dbReference>
<sequence>MAVVLAAAVAGWLGAMLQPPVTVIRAVVVVALVDDDASAERALASQIRMLTDRSVLVPVADRIGVLPASLADAVHAEADLETGLITLDVRDSDAARGTYVAEQVVDEYLRTAYVSDVPADGLVRTRLLLPPHPVPDTRLSPLAGTAIGAGIGALAAGVVAFTGRRRRGRWE</sequence>
<proteinExistence type="predicted"/>
<keyword evidence="1" id="KW-0472">Membrane</keyword>
<organism evidence="2 3">
    <name type="scientific">Pseudonocardia parietis</name>
    <dbReference type="NCBI Taxonomy" id="570936"/>
    <lineage>
        <taxon>Bacteria</taxon>
        <taxon>Bacillati</taxon>
        <taxon>Actinomycetota</taxon>
        <taxon>Actinomycetes</taxon>
        <taxon>Pseudonocardiales</taxon>
        <taxon>Pseudonocardiaceae</taxon>
        <taxon>Pseudonocardia</taxon>
    </lineage>
</organism>
<dbReference type="EMBL" id="JAGINU010000001">
    <property type="protein sequence ID" value="MBP2366358.1"/>
    <property type="molecule type" value="Genomic_DNA"/>
</dbReference>
<evidence type="ECO:0000313" key="3">
    <source>
        <dbReference type="Proteomes" id="UP001519295"/>
    </source>
</evidence>
<comment type="caution">
    <text evidence="2">The sequence shown here is derived from an EMBL/GenBank/DDBJ whole genome shotgun (WGS) entry which is preliminary data.</text>
</comment>
<evidence type="ECO:0000313" key="2">
    <source>
        <dbReference type="EMBL" id="MBP2366358.1"/>
    </source>
</evidence>